<keyword evidence="2" id="KW-0548">Nucleotidyltransferase</keyword>
<evidence type="ECO:0000313" key="8">
    <source>
        <dbReference type="EMBL" id="NXK01199.1"/>
    </source>
</evidence>
<keyword evidence="4" id="KW-0255">Endonuclease</keyword>
<dbReference type="InterPro" id="IPR010661">
    <property type="entry name" value="RVT_thumb"/>
</dbReference>
<name>A0A7L0G0U7_CORCN</name>
<reference evidence="8 9" key="1">
    <citation type="submission" date="2019-09" db="EMBL/GenBank/DDBJ databases">
        <title>Bird 10,000 Genomes (B10K) Project - Family phase.</title>
        <authorList>
            <person name="Zhang G."/>
        </authorList>
    </citation>
    <scope>NUCLEOTIDE SEQUENCE [LARGE SCALE GENOMIC DNA]</scope>
    <source>
        <strain evidence="8">B10K-DU-011-20</strain>
        <tissue evidence="8">Muscle</tissue>
    </source>
</reference>
<evidence type="ECO:0000256" key="5">
    <source>
        <dbReference type="ARBA" id="ARBA00022801"/>
    </source>
</evidence>
<evidence type="ECO:0000256" key="6">
    <source>
        <dbReference type="ARBA" id="ARBA00022918"/>
    </source>
</evidence>
<dbReference type="EMBL" id="VXAM01002613">
    <property type="protein sequence ID" value="NXK01199.1"/>
    <property type="molecule type" value="Genomic_DNA"/>
</dbReference>
<feature type="non-terminal residue" evidence="8">
    <location>
        <position position="100"/>
    </location>
</feature>
<evidence type="ECO:0000313" key="9">
    <source>
        <dbReference type="Proteomes" id="UP000526942"/>
    </source>
</evidence>
<evidence type="ECO:0000256" key="3">
    <source>
        <dbReference type="ARBA" id="ARBA00022722"/>
    </source>
</evidence>
<keyword evidence="3" id="KW-0540">Nuclease</keyword>
<feature type="domain" description="Reverse transcriptase thumb" evidence="7">
    <location>
        <begin position="1"/>
        <end position="49"/>
    </location>
</feature>
<dbReference type="PANTHER" id="PTHR41694">
    <property type="entry name" value="ENDOGENOUS RETROVIRUS GROUP K MEMBER POL PROTEIN"/>
    <property type="match status" value="1"/>
</dbReference>
<dbReference type="GO" id="GO:0035613">
    <property type="term" value="F:RNA stem-loop binding"/>
    <property type="evidence" value="ECO:0007669"/>
    <property type="project" value="TreeGrafter"/>
</dbReference>
<dbReference type="InterPro" id="IPR043128">
    <property type="entry name" value="Rev_trsase/Diguanyl_cyclase"/>
</dbReference>
<sequence length="100" mass="11434">LQRLLGTINWVCPLLDIDNTQLSPLFDMLKGKSSLNSPRRLTPEAQKALAQVELAIQSRQAYRQKENLEIMLMVINNVKQPLGLIAQWDEKQQNDPLILL</sequence>
<dbReference type="SUPFAM" id="SSF56672">
    <property type="entry name" value="DNA/RNA polymerases"/>
    <property type="match status" value="1"/>
</dbReference>
<keyword evidence="6" id="KW-0695">RNA-directed DNA polymerase</keyword>
<gene>
    <name evidence="8" type="primary">Ervk18_3</name>
    <name evidence="8" type="ORF">CORCON_R15443</name>
</gene>
<comment type="caution">
    <text evidence="8">The sequence shown here is derived from an EMBL/GenBank/DDBJ whole genome shotgun (WGS) entry which is preliminary data.</text>
</comment>
<dbReference type="GO" id="GO:0003964">
    <property type="term" value="F:RNA-directed DNA polymerase activity"/>
    <property type="evidence" value="ECO:0007669"/>
    <property type="project" value="UniProtKB-KW"/>
</dbReference>
<dbReference type="PANTHER" id="PTHR41694:SF3">
    <property type="entry name" value="RNA-DIRECTED DNA POLYMERASE-RELATED"/>
    <property type="match status" value="1"/>
</dbReference>
<keyword evidence="1" id="KW-0808">Transferase</keyword>
<evidence type="ECO:0000259" key="7">
    <source>
        <dbReference type="Pfam" id="PF06817"/>
    </source>
</evidence>
<protein>
    <submittedName>
        <fullName evidence="8">POK18 protein</fullName>
    </submittedName>
</protein>
<dbReference type="AlphaFoldDB" id="A0A7L0G0U7"/>
<proteinExistence type="predicted"/>
<evidence type="ECO:0000256" key="4">
    <source>
        <dbReference type="ARBA" id="ARBA00022759"/>
    </source>
</evidence>
<organism evidence="8 9">
    <name type="scientific">Corythaixoides concolor</name>
    <name type="common">Grey go-away-bird</name>
    <dbReference type="NCBI Taxonomy" id="103956"/>
    <lineage>
        <taxon>Eukaryota</taxon>
        <taxon>Metazoa</taxon>
        <taxon>Chordata</taxon>
        <taxon>Craniata</taxon>
        <taxon>Vertebrata</taxon>
        <taxon>Euteleostomi</taxon>
        <taxon>Archelosauria</taxon>
        <taxon>Archosauria</taxon>
        <taxon>Dinosauria</taxon>
        <taxon>Saurischia</taxon>
        <taxon>Theropoda</taxon>
        <taxon>Coelurosauria</taxon>
        <taxon>Aves</taxon>
        <taxon>Neognathae</taxon>
        <taxon>Neoaves</taxon>
        <taxon>Otidimorphae</taxon>
        <taxon>Musophagiformes</taxon>
        <taxon>Musophagidae</taxon>
        <taxon>Corythaixoides</taxon>
    </lineage>
</organism>
<dbReference type="InterPro" id="IPR043502">
    <property type="entry name" value="DNA/RNA_pol_sf"/>
</dbReference>
<keyword evidence="5" id="KW-0378">Hydrolase</keyword>
<dbReference type="GO" id="GO:0016787">
    <property type="term" value="F:hydrolase activity"/>
    <property type="evidence" value="ECO:0007669"/>
    <property type="project" value="UniProtKB-KW"/>
</dbReference>
<dbReference type="Proteomes" id="UP000526942">
    <property type="component" value="Unassembled WGS sequence"/>
</dbReference>
<dbReference type="OrthoDB" id="9395730at2759"/>
<dbReference type="GO" id="GO:0004519">
    <property type="term" value="F:endonuclease activity"/>
    <property type="evidence" value="ECO:0007669"/>
    <property type="project" value="UniProtKB-KW"/>
</dbReference>
<keyword evidence="9" id="KW-1185">Reference proteome</keyword>
<dbReference type="Gene3D" id="3.30.70.270">
    <property type="match status" value="1"/>
</dbReference>
<evidence type="ECO:0000256" key="2">
    <source>
        <dbReference type="ARBA" id="ARBA00022695"/>
    </source>
</evidence>
<accession>A0A7L0G0U7</accession>
<evidence type="ECO:0000256" key="1">
    <source>
        <dbReference type="ARBA" id="ARBA00022679"/>
    </source>
</evidence>
<feature type="non-terminal residue" evidence="8">
    <location>
        <position position="1"/>
    </location>
</feature>
<dbReference type="Pfam" id="PF06817">
    <property type="entry name" value="RVT_thumb"/>
    <property type="match status" value="1"/>
</dbReference>